<feature type="transmembrane region" description="Helical" evidence="1">
    <location>
        <begin position="51"/>
        <end position="68"/>
    </location>
</feature>
<evidence type="ECO:0000256" key="1">
    <source>
        <dbReference type="SAM" id="Phobius"/>
    </source>
</evidence>
<proteinExistence type="predicted"/>
<protein>
    <submittedName>
        <fullName evidence="2">Uncharacterized protein</fullName>
    </submittedName>
</protein>
<feature type="transmembrane region" description="Helical" evidence="1">
    <location>
        <begin position="12"/>
        <end position="31"/>
    </location>
</feature>
<feature type="transmembrane region" description="Helical" evidence="1">
    <location>
        <begin position="236"/>
        <end position="255"/>
    </location>
</feature>
<feature type="transmembrane region" description="Helical" evidence="1">
    <location>
        <begin position="149"/>
        <end position="170"/>
    </location>
</feature>
<organism evidence="2 3">
    <name type="scientific">Amoebophilus asiaticus (strain 5a2)</name>
    <dbReference type="NCBI Taxonomy" id="452471"/>
    <lineage>
        <taxon>Bacteria</taxon>
        <taxon>Pseudomonadati</taxon>
        <taxon>Bacteroidota</taxon>
        <taxon>Cytophagia</taxon>
        <taxon>Cytophagales</taxon>
        <taxon>Amoebophilaceae</taxon>
        <taxon>Candidatus Amoebophilus</taxon>
    </lineage>
</organism>
<feature type="transmembrane region" description="Helical" evidence="1">
    <location>
        <begin position="203"/>
        <end position="224"/>
    </location>
</feature>
<feature type="transmembrane region" description="Helical" evidence="1">
    <location>
        <begin position="267"/>
        <end position="286"/>
    </location>
</feature>
<gene>
    <name evidence="2" type="ordered locus">Aasi_1258</name>
</gene>
<evidence type="ECO:0000313" key="3">
    <source>
        <dbReference type="Proteomes" id="UP000001227"/>
    </source>
</evidence>
<sequence length="380" mass="43018">MQHLKQRLVSLDFFRGLTVAGMILANNPGSWGHIYAPLKHAEWHGCTPTDLIFPFFLFIVGVSIAFAIGSKKELPETHSQLILKSVRRMLTLFCLGIFLALYPKIFTSPIEAFKTVRIPGVLQRTAIVYFISTIIFLKFTPRTILKIMLGLLVSYWILMTFVPVPGIGYANLEQETNLAAWIDRNLLTEPHLWKAVRTWDPEGILGTISAIATGLSGILAGILLQRKDQSDTEKIARLFSSGTLAVITGLIWNFIFPINKSLWTSSFVLYTSGLAYIILALCYWIIDVKGYKRFTKPIVAYGVNAITVFFVSGLLPRTLNLIKVTSADGNKTSLLTYLYKSLFIPYLSPYNASLTWAIMWLLIWMCILWIMYNRKIFIKV</sequence>
<dbReference type="eggNOG" id="COG4299">
    <property type="taxonomic scope" value="Bacteria"/>
</dbReference>
<name>B3ETM8_AMOA5</name>
<feature type="transmembrane region" description="Helical" evidence="1">
    <location>
        <begin position="89"/>
        <end position="106"/>
    </location>
</feature>
<dbReference type="AlphaFoldDB" id="B3ETM8"/>
<evidence type="ECO:0000313" key="2">
    <source>
        <dbReference type="EMBL" id="ACE06580.1"/>
    </source>
</evidence>
<feature type="transmembrane region" description="Helical" evidence="1">
    <location>
        <begin position="118"/>
        <end position="137"/>
    </location>
</feature>
<dbReference type="EMBL" id="CP001102">
    <property type="protein sequence ID" value="ACE06580.1"/>
    <property type="molecule type" value="Genomic_DNA"/>
</dbReference>
<dbReference type="HOGENOM" id="CLU_029171_4_0_10"/>
<dbReference type="KEGG" id="aas:Aasi_1258"/>
<keyword evidence="1" id="KW-1133">Transmembrane helix</keyword>
<feature type="transmembrane region" description="Helical" evidence="1">
    <location>
        <begin position="298"/>
        <end position="315"/>
    </location>
</feature>
<dbReference type="PANTHER" id="PTHR31061:SF24">
    <property type="entry name" value="LD22376P"/>
    <property type="match status" value="1"/>
</dbReference>
<dbReference type="PANTHER" id="PTHR31061">
    <property type="entry name" value="LD22376P"/>
    <property type="match status" value="1"/>
</dbReference>
<keyword evidence="3" id="KW-1185">Reference proteome</keyword>
<dbReference type="OrthoDB" id="9788724at2"/>
<keyword evidence="1" id="KW-0472">Membrane</keyword>
<accession>B3ETM8</accession>
<dbReference type="RefSeq" id="WP_012473334.1">
    <property type="nucleotide sequence ID" value="NC_010830.1"/>
</dbReference>
<feature type="transmembrane region" description="Helical" evidence="1">
    <location>
        <begin position="353"/>
        <end position="372"/>
    </location>
</feature>
<dbReference type="Proteomes" id="UP000001227">
    <property type="component" value="Chromosome"/>
</dbReference>
<keyword evidence="1" id="KW-0812">Transmembrane</keyword>
<reference evidence="2 3" key="1">
    <citation type="journal article" date="2010" name="J. Bacteriol.">
        <title>The genome of the amoeba symbiont 'Candidatus Amoebophilus asiaticus' reveals common mechanisms for host cell interaction among amoeba-associated bacteria.</title>
        <authorList>
            <person name="Schmitz-Esser S."/>
            <person name="Tischler P."/>
            <person name="Arnold R."/>
            <person name="Montanaro J."/>
            <person name="Wagner M."/>
            <person name="Rattei T."/>
            <person name="Horn M."/>
        </authorList>
    </citation>
    <scope>NUCLEOTIDE SEQUENCE [LARGE SCALE GENOMIC DNA]</scope>
    <source>
        <strain evidence="2 3">5a2</strain>
    </source>
</reference>